<dbReference type="GO" id="GO:0005524">
    <property type="term" value="F:ATP binding"/>
    <property type="evidence" value="ECO:0007669"/>
    <property type="project" value="UniProtKB-UniRule"/>
</dbReference>
<dbReference type="HAMAP" id="MF_00530">
    <property type="entry name" value="ATP_synth_epsil_bac"/>
    <property type="match status" value="1"/>
</dbReference>
<keyword evidence="17" id="KW-1185">Reference proteome</keyword>
<protein>
    <recommendedName>
        <fullName evidence="5 13">ATP synthase epsilon chain</fullName>
    </recommendedName>
    <alternativeName>
        <fullName evidence="12 13">ATP synthase F1 sector epsilon subunit</fullName>
    </alternativeName>
    <alternativeName>
        <fullName evidence="11 13">F-ATPase epsilon subunit</fullName>
    </alternativeName>
</protein>
<comment type="caution">
    <text evidence="16">The sequence shown here is derived from an EMBL/GenBank/DDBJ whole genome shotgun (WGS) entry which is preliminary data.</text>
</comment>
<keyword evidence="13" id="KW-0375">Hydrogen ion transport</keyword>
<comment type="similarity">
    <text evidence="3 13 14">Belongs to the ATPase epsilon chain family.</text>
</comment>
<evidence type="ECO:0000313" key="17">
    <source>
        <dbReference type="Proteomes" id="UP000623958"/>
    </source>
</evidence>
<dbReference type="GO" id="GO:0005886">
    <property type="term" value="C:plasma membrane"/>
    <property type="evidence" value="ECO:0007669"/>
    <property type="project" value="UniProtKB-SubCell"/>
</dbReference>
<evidence type="ECO:0000256" key="14">
    <source>
        <dbReference type="RuleBase" id="RU003656"/>
    </source>
</evidence>
<sequence>MSSQPATISLDVVSLTGSLWSGQVREVSLPGREGRFGVMARHVPMLVLLREGMLHLQPLQGEPEDIYISGGYVEVQPDRVLVVADLAERNEDLDAARAQAARDRAASLMARNFTDETYAQLHMELLHRYSANLRYPTRR</sequence>
<organism evidence="16 17">
    <name type="scientific">Xanthomonas boreopolis</name>
    <dbReference type="NCBI Taxonomy" id="86183"/>
    <lineage>
        <taxon>Bacteria</taxon>
        <taxon>Pseudomonadati</taxon>
        <taxon>Pseudomonadota</taxon>
        <taxon>Gammaproteobacteria</taxon>
        <taxon>Lysobacterales</taxon>
        <taxon>Lysobacteraceae</taxon>
        <taxon>Xanthomonas</taxon>
    </lineage>
</organism>
<comment type="subcellular location">
    <subcellularLocation>
        <location evidence="13">Cell membrane</location>
        <topology evidence="13">Peripheral membrane protein</topology>
    </subcellularLocation>
    <subcellularLocation>
        <location evidence="2">Endomembrane system</location>
        <topology evidence="2">Peripheral membrane protein</topology>
    </subcellularLocation>
</comment>
<keyword evidence="13" id="KW-1003">Cell membrane</keyword>
<evidence type="ECO:0000256" key="4">
    <source>
        <dbReference type="ARBA" id="ARBA00011648"/>
    </source>
</evidence>
<dbReference type="SUPFAM" id="SSF51344">
    <property type="entry name" value="Epsilon subunit of F1F0-ATP synthase N-terminal domain"/>
    <property type="match status" value="1"/>
</dbReference>
<evidence type="ECO:0000256" key="2">
    <source>
        <dbReference type="ARBA" id="ARBA00004184"/>
    </source>
</evidence>
<evidence type="ECO:0000256" key="13">
    <source>
        <dbReference type="HAMAP-Rule" id="MF_00530"/>
    </source>
</evidence>
<dbReference type="InterPro" id="IPR001469">
    <property type="entry name" value="ATP_synth_F1_dsu/esu"/>
</dbReference>
<dbReference type="Proteomes" id="UP000623958">
    <property type="component" value="Unassembled WGS sequence"/>
</dbReference>
<reference evidence="16" key="2">
    <citation type="submission" date="2020-09" db="EMBL/GenBank/DDBJ databases">
        <authorList>
            <person name="Sun Q."/>
            <person name="Ohkuma M."/>
        </authorList>
    </citation>
    <scope>NUCLEOTIDE SEQUENCE</scope>
    <source>
        <strain evidence="16">JCM 13306</strain>
    </source>
</reference>
<dbReference type="NCBIfam" id="TIGR01216">
    <property type="entry name" value="ATP_synt_epsi"/>
    <property type="match status" value="1"/>
</dbReference>
<proteinExistence type="inferred from homology"/>
<evidence type="ECO:0000256" key="5">
    <source>
        <dbReference type="ARBA" id="ARBA00014480"/>
    </source>
</evidence>
<dbReference type="Pfam" id="PF02823">
    <property type="entry name" value="ATP-synt_DE_N"/>
    <property type="match status" value="1"/>
</dbReference>
<keyword evidence="9 13" id="KW-0139">CF(1)</keyword>
<dbReference type="GO" id="GO:0046933">
    <property type="term" value="F:proton-transporting ATP synthase activity, rotational mechanism"/>
    <property type="evidence" value="ECO:0007669"/>
    <property type="project" value="UniProtKB-UniRule"/>
</dbReference>
<evidence type="ECO:0000256" key="11">
    <source>
        <dbReference type="ARBA" id="ARBA00030215"/>
    </source>
</evidence>
<dbReference type="RefSeq" id="WP_140726748.1">
    <property type="nucleotide sequence ID" value="NZ_BNBA01000024.1"/>
</dbReference>
<evidence type="ECO:0000313" key="16">
    <source>
        <dbReference type="EMBL" id="GHH57225.1"/>
    </source>
</evidence>
<dbReference type="Gene3D" id="2.60.15.10">
    <property type="entry name" value="F0F1 ATP synthase delta/epsilon subunit, N-terminal"/>
    <property type="match status" value="1"/>
</dbReference>
<evidence type="ECO:0000256" key="7">
    <source>
        <dbReference type="ARBA" id="ARBA00023065"/>
    </source>
</evidence>
<gene>
    <name evidence="13 16" type="primary">atpC</name>
    <name evidence="16" type="ORF">GCM10009090_28070</name>
</gene>
<evidence type="ECO:0000256" key="10">
    <source>
        <dbReference type="ARBA" id="ARBA00023310"/>
    </source>
</evidence>
<accession>A0A919F9I2</accession>
<keyword evidence="7 13" id="KW-0406">Ion transport</keyword>
<name>A0A919F9I2_9XANT</name>
<dbReference type="AlphaFoldDB" id="A0A919F9I2"/>
<dbReference type="InterPro" id="IPR036771">
    <property type="entry name" value="ATPsynth_dsu/esu_N"/>
</dbReference>
<dbReference type="GO" id="GO:0012505">
    <property type="term" value="C:endomembrane system"/>
    <property type="evidence" value="ECO:0007669"/>
    <property type="project" value="UniProtKB-SubCell"/>
</dbReference>
<evidence type="ECO:0000256" key="3">
    <source>
        <dbReference type="ARBA" id="ARBA00005712"/>
    </source>
</evidence>
<dbReference type="PANTHER" id="PTHR13822:SF10">
    <property type="entry name" value="ATP SYNTHASE EPSILON CHAIN, CHLOROPLASTIC"/>
    <property type="match status" value="1"/>
</dbReference>
<evidence type="ECO:0000256" key="1">
    <source>
        <dbReference type="ARBA" id="ARBA00003543"/>
    </source>
</evidence>
<evidence type="ECO:0000259" key="15">
    <source>
        <dbReference type="Pfam" id="PF02823"/>
    </source>
</evidence>
<dbReference type="PANTHER" id="PTHR13822">
    <property type="entry name" value="ATP SYNTHASE DELTA/EPSILON CHAIN"/>
    <property type="match status" value="1"/>
</dbReference>
<feature type="domain" description="ATP synthase F1 complex delta/epsilon subunit N-terminal" evidence="15">
    <location>
        <begin position="9"/>
        <end position="86"/>
    </location>
</feature>
<dbReference type="EMBL" id="BNBA01000024">
    <property type="protein sequence ID" value="GHH57225.1"/>
    <property type="molecule type" value="Genomic_DNA"/>
</dbReference>
<dbReference type="GO" id="GO:0045259">
    <property type="term" value="C:proton-transporting ATP synthase complex"/>
    <property type="evidence" value="ECO:0007669"/>
    <property type="project" value="UniProtKB-KW"/>
</dbReference>
<evidence type="ECO:0000256" key="8">
    <source>
        <dbReference type="ARBA" id="ARBA00023136"/>
    </source>
</evidence>
<dbReference type="InterPro" id="IPR020546">
    <property type="entry name" value="ATP_synth_F1_dsu/esu_N"/>
</dbReference>
<reference evidence="16" key="1">
    <citation type="journal article" date="2014" name="Int. J. Syst. Evol. Microbiol.">
        <title>Complete genome sequence of Corynebacterium casei LMG S-19264T (=DSM 44701T), isolated from a smear-ripened cheese.</title>
        <authorList>
            <consortium name="US DOE Joint Genome Institute (JGI-PGF)"/>
            <person name="Walter F."/>
            <person name="Albersmeier A."/>
            <person name="Kalinowski J."/>
            <person name="Ruckert C."/>
        </authorList>
    </citation>
    <scope>NUCLEOTIDE SEQUENCE</scope>
    <source>
        <strain evidence="16">JCM 13306</strain>
    </source>
</reference>
<evidence type="ECO:0000256" key="12">
    <source>
        <dbReference type="ARBA" id="ARBA00031795"/>
    </source>
</evidence>
<keyword evidence="8 13" id="KW-0472">Membrane</keyword>
<evidence type="ECO:0000256" key="6">
    <source>
        <dbReference type="ARBA" id="ARBA00022448"/>
    </source>
</evidence>
<comment type="function">
    <text evidence="1 13">Produces ATP from ADP in the presence of a proton gradient across the membrane.</text>
</comment>
<keyword evidence="6 13" id="KW-0813">Transport</keyword>
<comment type="subunit">
    <text evidence="4 13 14">F-type ATPases have 2 components, CF(1) - the catalytic core - and CF(0) - the membrane proton channel. CF(1) has five subunits: alpha(3), beta(3), gamma(1), delta(1), epsilon(1). CF(0) has three main subunits: a, b and c.</text>
</comment>
<keyword evidence="10 13" id="KW-0066">ATP synthesis</keyword>
<evidence type="ECO:0000256" key="9">
    <source>
        <dbReference type="ARBA" id="ARBA00023196"/>
    </source>
</evidence>
<dbReference type="CDD" id="cd12152">
    <property type="entry name" value="F1-ATPase_delta"/>
    <property type="match status" value="1"/>
</dbReference>